<keyword evidence="2" id="KW-1003">Cell membrane</keyword>
<evidence type="ECO:0000256" key="1">
    <source>
        <dbReference type="ARBA" id="ARBA00004651"/>
    </source>
</evidence>
<keyword evidence="3 6" id="KW-0812">Transmembrane</keyword>
<comment type="caution">
    <text evidence="8">The sequence shown here is derived from an EMBL/GenBank/DDBJ whole genome shotgun (WGS) entry which is preliminary data.</text>
</comment>
<dbReference type="PANTHER" id="PTHR43478">
    <property type="entry name" value="NA+/H+ ANTIPORTER-RELATED"/>
    <property type="match status" value="1"/>
</dbReference>
<evidence type="ECO:0000256" key="6">
    <source>
        <dbReference type="SAM" id="Phobius"/>
    </source>
</evidence>
<feature type="transmembrane region" description="Helical" evidence="6">
    <location>
        <begin position="64"/>
        <end position="82"/>
    </location>
</feature>
<dbReference type="InterPro" id="IPR018461">
    <property type="entry name" value="Na/H_Antiport_NhaC-like_C"/>
</dbReference>
<feature type="transmembrane region" description="Helical" evidence="6">
    <location>
        <begin position="187"/>
        <end position="212"/>
    </location>
</feature>
<keyword evidence="9" id="KW-1185">Reference proteome</keyword>
<accession>A0ABP3QHS4</accession>
<feature type="domain" description="Na+/H+ antiporter NhaC-like C-terminal" evidence="7">
    <location>
        <begin position="156"/>
        <end position="479"/>
    </location>
</feature>
<keyword evidence="4 6" id="KW-1133">Transmembrane helix</keyword>
<keyword evidence="5 6" id="KW-0472">Membrane</keyword>
<sequence length="528" mass="56329">MEFGILSLLPPLLAIVLAIVTRNVIPALFAGVWLGATMMHGWNPFAGIYASFNEFIIPSLGDPWAMTVLAYCGIFGVLIMALQKTGGAHAIAHAISKKVKTDRGAQGSTMLFGIIIFFEDYFNALTVGSVMRSVTDKMRVSREKLAYVVDSTSAPMCLLGPVSTWVVFVMGLIGVEFSKLGISESEYITYLSTIPFNYYAILAILMVGLIAFKKWDFGPMAQAEYRARTTGKVIRDGAQPPSDDALEEVEVSEGYTPKMRNMVIPLVVLVGMIPPLFLWTGGYPENDFMTAISESKGGMSILIAAFTATIVALAMGMQQKLFSFKESMDMIVKGFKSMTIVYIILALAWSIGSITDKLGTASFVVEGLTNANVSPIFIPVFIFLIGALIAFTTGTSYGTFAILMPIAIPLAASMDISMAMIIAAVFSGGIFGDHCSPISDTTILSSAGSASDHIDHVNTQIPYAITAGVSGLIAFVVAGLSGSWWAGLITGAVILVLLAFLGNKFWGKAIPDGAKESNTNPESSEASS</sequence>
<name>A0ABP3QHS4_9BACI</name>
<evidence type="ECO:0000313" key="9">
    <source>
        <dbReference type="Proteomes" id="UP001500866"/>
    </source>
</evidence>
<dbReference type="RefSeq" id="WP_343809835.1">
    <property type="nucleotide sequence ID" value="NZ_BAAADS010000001.1"/>
</dbReference>
<proteinExistence type="predicted"/>
<evidence type="ECO:0000256" key="5">
    <source>
        <dbReference type="ARBA" id="ARBA00023136"/>
    </source>
</evidence>
<feature type="transmembrane region" description="Helical" evidence="6">
    <location>
        <begin position="28"/>
        <end position="52"/>
    </location>
</feature>
<feature type="transmembrane region" description="Helical" evidence="6">
    <location>
        <begin position="472"/>
        <end position="501"/>
    </location>
</feature>
<protein>
    <submittedName>
        <fullName evidence="8">Na+/H+ antiporter NhaC family protein</fullName>
    </submittedName>
</protein>
<organism evidence="8 9">
    <name type="scientific">Virgibacillus siamensis</name>
    <dbReference type="NCBI Taxonomy" id="480071"/>
    <lineage>
        <taxon>Bacteria</taxon>
        <taxon>Bacillati</taxon>
        <taxon>Bacillota</taxon>
        <taxon>Bacilli</taxon>
        <taxon>Bacillales</taxon>
        <taxon>Bacillaceae</taxon>
        <taxon>Virgibacillus</taxon>
    </lineage>
</organism>
<feature type="transmembrane region" description="Helical" evidence="6">
    <location>
        <begin position="152"/>
        <end position="175"/>
    </location>
</feature>
<feature type="transmembrane region" description="Helical" evidence="6">
    <location>
        <begin position="299"/>
        <end position="317"/>
    </location>
</feature>
<reference evidence="9" key="1">
    <citation type="journal article" date="2019" name="Int. J. Syst. Evol. Microbiol.">
        <title>The Global Catalogue of Microorganisms (GCM) 10K type strain sequencing project: providing services to taxonomists for standard genome sequencing and annotation.</title>
        <authorList>
            <consortium name="The Broad Institute Genomics Platform"/>
            <consortium name="The Broad Institute Genome Sequencing Center for Infectious Disease"/>
            <person name="Wu L."/>
            <person name="Ma J."/>
        </authorList>
    </citation>
    <scope>NUCLEOTIDE SEQUENCE [LARGE SCALE GENOMIC DNA]</scope>
    <source>
        <strain evidence="9">JCM 15395</strain>
    </source>
</reference>
<evidence type="ECO:0000256" key="4">
    <source>
        <dbReference type="ARBA" id="ARBA00022989"/>
    </source>
</evidence>
<evidence type="ECO:0000256" key="3">
    <source>
        <dbReference type="ARBA" id="ARBA00022692"/>
    </source>
</evidence>
<dbReference type="Proteomes" id="UP001500866">
    <property type="component" value="Unassembled WGS sequence"/>
</dbReference>
<dbReference type="EMBL" id="BAAADS010000001">
    <property type="protein sequence ID" value="GAA0591229.1"/>
    <property type="molecule type" value="Genomic_DNA"/>
</dbReference>
<gene>
    <name evidence="8" type="ORF">GCM10009001_04100</name>
</gene>
<feature type="transmembrane region" description="Helical" evidence="6">
    <location>
        <begin position="375"/>
        <end position="394"/>
    </location>
</feature>
<evidence type="ECO:0000313" key="8">
    <source>
        <dbReference type="EMBL" id="GAA0591229.1"/>
    </source>
</evidence>
<evidence type="ECO:0000259" key="7">
    <source>
        <dbReference type="Pfam" id="PF03553"/>
    </source>
</evidence>
<feature type="transmembrane region" description="Helical" evidence="6">
    <location>
        <begin position="338"/>
        <end position="355"/>
    </location>
</feature>
<evidence type="ECO:0000256" key="2">
    <source>
        <dbReference type="ARBA" id="ARBA00022475"/>
    </source>
</evidence>
<dbReference type="PANTHER" id="PTHR43478:SF1">
    <property type="entry name" value="NA+_H+ ANTIPORTER NHAC-LIKE C-TERMINAL DOMAIN-CONTAINING PROTEIN"/>
    <property type="match status" value="1"/>
</dbReference>
<dbReference type="Pfam" id="PF03553">
    <property type="entry name" value="Na_H_antiporter"/>
    <property type="match status" value="1"/>
</dbReference>
<comment type="subcellular location">
    <subcellularLocation>
        <location evidence="1">Cell membrane</location>
        <topology evidence="1">Multi-pass membrane protein</topology>
    </subcellularLocation>
</comment>
<feature type="transmembrane region" description="Helical" evidence="6">
    <location>
        <begin position="262"/>
        <end position="279"/>
    </location>
</feature>
<feature type="transmembrane region" description="Helical" evidence="6">
    <location>
        <begin position="406"/>
        <end position="431"/>
    </location>
</feature>